<reference evidence="1 3" key="1">
    <citation type="submission" date="2016-06" db="EMBL/GenBank/DDBJ databases">
        <authorList>
            <person name="Kjaerup R.B."/>
            <person name="Dalgaard T.S."/>
            <person name="Juul-Madsen H.R."/>
        </authorList>
    </citation>
    <scope>NUCLEOTIDE SEQUENCE [LARGE SCALE GENOMIC DNA]</scope>
    <source>
        <strain evidence="1">Orrdi1</strain>
    </source>
</reference>
<dbReference type="OrthoDB" id="5295974at2"/>
<organism evidence="1 3">
    <name type="scientific">Orrella dioscoreae</name>
    <dbReference type="NCBI Taxonomy" id="1851544"/>
    <lineage>
        <taxon>Bacteria</taxon>
        <taxon>Pseudomonadati</taxon>
        <taxon>Pseudomonadota</taxon>
        <taxon>Betaproteobacteria</taxon>
        <taxon>Burkholderiales</taxon>
        <taxon>Alcaligenaceae</taxon>
        <taxon>Orrella</taxon>
    </lineage>
</organism>
<sequence>MSLLIPGALPPAPVAAALAERLPALAPALLAWLQAAAAHTDPQDVHALGCTPAEAWQLRRAGCTPDAGQTLGAGLGPWLAAQAGAPETGTTPVWLADLTHLSVGTDRATLADPLQLDVRAEEGLALFDAALPWLREDGFDAVALTPGRWRMTLPDGLSPRSASPAAVASHALHDWWPQDAASRPWRRLLNSVQMAWHEHPVNDARAARGALPLNGLWLYGGARPWTPQADQAQVLAQLDAAHRAADWAAWLDALPALDRALQAAGDATELTLAGADRLVTLTRNPRSPLLAWLPRPKKNWNTWWSLPV</sequence>
<evidence type="ECO:0000313" key="1">
    <source>
        <dbReference type="EMBL" id="SBT24767.1"/>
    </source>
</evidence>
<accession>A0A1C3K035</accession>
<dbReference type="EMBL" id="FLRC01000011">
    <property type="protein sequence ID" value="SBT24767.1"/>
    <property type="molecule type" value="Genomic_DNA"/>
</dbReference>
<dbReference type="RefSeq" id="WP_067751461.1">
    <property type="nucleotide sequence ID" value="NZ_LT907988.1"/>
</dbReference>
<reference evidence="2 3" key="2">
    <citation type="submission" date="2017-08" db="EMBL/GenBank/DDBJ databases">
        <authorList>
            <person name="de Groot N.N."/>
        </authorList>
    </citation>
    <scope>NUCLEOTIDE SEQUENCE [LARGE SCALE GENOMIC DNA]</scope>
    <source>
        <strain evidence="2">Orrdi1</strain>
    </source>
</reference>
<evidence type="ECO:0000313" key="3">
    <source>
        <dbReference type="Proteomes" id="UP000078558"/>
    </source>
</evidence>
<proteinExistence type="predicted"/>
<dbReference type="STRING" id="1851544.ODI_02838"/>
<protein>
    <submittedName>
        <fullName evidence="1">Regulatory protein, RpfE type</fullName>
    </submittedName>
</protein>
<dbReference type="KEGG" id="odi:ODI_R2764"/>
<dbReference type="AlphaFoldDB" id="A0A1C3K035"/>
<keyword evidence="3" id="KW-1185">Reference proteome</keyword>
<evidence type="ECO:0000313" key="2">
    <source>
        <dbReference type="EMBL" id="SOE50519.1"/>
    </source>
</evidence>
<dbReference type="Proteomes" id="UP000078558">
    <property type="component" value="Chromosome I"/>
</dbReference>
<dbReference type="EMBL" id="LT907988">
    <property type="protein sequence ID" value="SOE50519.1"/>
    <property type="molecule type" value="Genomic_DNA"/>
</dbReference>
<gene>
    <name evidence="1" type="ORF">ODI_02838</name>
    <name evidence="2" type="ORF">ODI_R2764</name>
</gene>
<name>A0A1C3K035_9BURK</name>